<evidence type="ECO:0000259" key="15">
    <source>
        <dbReference type="PROSITE" id="PS50885"/>
    </source>
</evidence>
<dbReference type="InterPro" id="IPR029151">
    <property type="entry name" value="Sensor-like_sf"/>
</dbReference>
<evidence type="ECO:0000256" key="4">
    <source>
        <dbReference type="ARBA" id="ARBA00022741"/>
    </source>
</evidence>
<evidence type="ECO:0000256" key="1">
    <source>
        <dbReference type="ARBA" id="ARBA00004370"/>
    </source>
</evidence>
<dbReference type="InterPro" id="IPR000700">
    <property type="entry name" value="PAS-assoc_C"/>
</dbReference>
<dbReference type="InterPro" id="IPR003660">
    <property type="entry name" value="HAMP_dom"/>
</dbReference>
<evidence type="ECO:0000256" key="8">
    <source>
        <dbReference type="ARBA" id="ARBA00023224"/>
    </source>
</evidence>
<dbReference type="NCBIfam" id="TIGR00229">
    <property type="entry name" value="sensory_box"/>
    <property type="match status" value="1"/>
</dbReference>
<keyword evidence="17" id="KW-1185">Reference proteome</keyword>
<reference evidence="16 17" key="2">
    <citation type="journal article" date="2014" name="Genome Announc.">
        <title>Complete Genome Sequence of the Subsurface, Mesophilic Sulfate-Reducing Bacterium Desulfovibrio aespoeensis Aspo-2.</title>
        <authorList>
            <person name="Pedersen K."/>
            <person name="Bengtsson A."/>
            <person name="Edlund J."/>
            <person name="Rabe L."/>
            <person name="Hazen T."/>
            <person name="Chakraborty R."/>
            <person name="Goodwin L."/>
            <person name="Shapiro N."/>
        </authorList>
    </citation>
    <scope>NUCLEOTIDE SEQUENCE [LARGE SCALE GENOMIC DNA]</scope>
    <source>
        <strain evidence="17">ATCC 700646 / DSM 10631 / Aspo-2</strain>
    </source>
</reference>
<gene>
    <name evidence="16" type="ordered locus">Daes_0927</name>
</gene>
<dbReference type="SMART" id="SM00283">
    <property type="entry name" value="MA"/>
    <property type="match status" value="1"/>
</dbReference>
<keyword evidence="8 10" id="KW-0807">Transducer</keyword>
<evidence type="ECO:0000259" key="14">
    <source>
        <dbReference type="PROSITE" id="PS50113"/>
    </source>
</evidence>
<dbReference type="CDD" id="cd06225">
    <property type="entry name" value="HAMP"/>
    <property type="match status" value="1"/>
</dbReference>
<dbReference type="KEGG" id="das:Daes_0927"/>
<dbReference type="GO" id="GO:0016020">
    <property type="term" value="C:membrane"/>
    <property type="evidence" value="ECO:0007669"/>
    <property type="project" value="UniProtKB-SubCell"/>
</dbReference>
<dbReference type="RefSeq" id="WP_013513875.1">
    <property type="nucleotide sequence ID" value="NC_014844.1"/>
</dbReference>
<evidence type="ECO:0000313" key="17">
    <source>
        <dbReference type="Proteomes" id="UP000002191"/>
    </source>
</evidence>
<evidence type="ECO:0000256" key="6">
    <source>
        <dbReference type="ARBA" id="ARBA00022840"/>
    </source>
</evidence>
<accession>E6VS11</accession>
<dbReference type="CDD" id="cd11386">
    <property type="entry name" value="MCP_signal"/>
    <property type="match status" value="1"/>
</dbReference>
<keyword evidence="6" id="KW-0067">ATP-binding</keyword>
<comment type="similarity">
    <text evidence="9">Belongs to the methyl-accepting chemotaxis (MCP) protein family.</text>
</comment>
<feature type="domain" description="PAC" evidence="14">
    <location>
        <begin position="471"/>
        <end position="525"/>
    </location>
</feature>
<keyword evidence="7" id="KW-0902">Two-component regulatory system</keyword>
<dbReference type="PANTHER" id="PTHR32089:SF112">
    <property type="entry name" value="LYSOZYME-LIKE PROTEIN-RELATED"/>
    <property type="match status" value="1"/>
</dbReference>
<dbReference type="InterPro" id="IPR029150">
    <property type="entry name" value="dCache_3"/>
</dbReference>
<dbReference type="InterPro" id="IPR013656">
    <property type="entry name" value="PAS_4"/>
</dbReference>
<dbReference type="Pfam" id="PF08448">
    <property type="entry name" value="PAS_4"/>
    <property type="match status" value="1"/>
</dbReference>
<name>E6VS11_PSEA9</name>
<dbReference type="Gene3D" id="1.10.287.950">
    <property type="entry name" value="Methyl-accepting chemotaxis protein"/>
    <property type="match status" value="1"/>
</dbReference>
<dbReference type="SUPFAM" id="SSF103190">
    <property type="entry name" value="Sensory domain-like"/>
    <property type="match status" value="1"/>
</dbReference>
<feature type="compositionally biased region" description="Polar residues" evidence="11">
    <location>
        <begin position="763"/>
        <end position="773"/>
    </location>
</feature>
<evidence type="ECO:0000256" key="9">
    <source>
        <dbReference type="ARBA" id="ARBA00029447"/>
    </source>
</evidence>
<comment type="subcellular location">
    <subcellularLocation>
        <location evidence="1">Membrane</location>
    </subcellularLocation>
</comment>
<dbReference type="EMBL" id="CP002431">
    <property type="protein sequence ID" value="ADU61944.1"/>
    <property type="molecule type" value="Genomic_DNA"/>
</dbReference>
<dbReference type="InterPro" id="IPR000014">
    <property type="entry name" value="PAS"/>
</dbReference>
<dbReference type="SMART" id="SM00304">
    <property type="entry name" value="HAMP"/>
    <property type="match status" value="1"/>
</dbReference>
<dbReference type="InterPro" id="IPR035965">
    <property type="entry name" value="PAS-like_dom_sf"/>
</dbReference>
<evidence type="ECO:0000256" key="5">
    <source>
        <dbReference type="ARBA" id="ARBA00022777"/>
    </source>
</evidence>
<dbReference type="PANTHER" id="PTHR32089">
    <property type="entry name" value="METHYL-ACCEPTING CHEMOTAXIS PROTEIN MCPB"/>
    <property type="match status" value="1"/>
</dbReference>
<feature type="region of interest" description="Disordered" evidence="11">
    <location>
        <begin position="763"/>
        <end position="784"/>
    </location>
</feature>
<dbReference type="InterPro" id="IPR004089">
    <property type="entry name" value="MCPsignal_dom"/>
</dbReference>
<dbReference type="HOGENOM" id="CLU_000445_107_19_7"/>
<keyword evidence="3" id="KW-0808">Transferase</keyword>
<dbReference type="SUPFAM" id="SSF58104">
    <property type="entry name" value="Methyl-accepting chemotaxis protein (MCP) signaling domain"/>
    <property type="match status" value="1"/>
</dbReference>
<feature type="domain" description="HAMP" evidence="15">
    <location>
        <begin position="345"/>
        <end position="399"/>
    </location>
</feature>
<keyword evidence="2" id="KW-0597">Phosphoprotein</keyword>
<dbReference type="Gene3D" id="3.30.450.20">
    <property type="entry name" value="PAS domain"/>
    <property type="match status" value="1"/>
</dbReference>
<dbReference type="eggNOG" id="COG2202">
    <property type="taxonomic scope" value="Bacteria"/>
</dbReference>
<sequence length="809" mass="87180">MKMSIRLKVLLPVLATVLTLGGTGLYLLRTDLGLLQHNFVRSMVMEKEAELAHSIATTSSRAREMAALFSRTPEVVQAFRVALSGNINDENDPAAQEARVQLRAAMVPVNAGYSAASDGKLLQLHFHLPNARSLLRAWRKQQTQKNGVWVDISDDLASFRQTVLDVNKTGQTVEGIELGRGGFAIRGLAPVRDESGTQLGSVEVLLDFDPILKAASEGEGRELLLYMNADRLSIARNLNDPAKYPVADGRFVLVSNSGDARVADAIPIDLLDEGSREISMRSANGLALAAFPVRDYKGSQIGLIVYAMDTDATDAIIRESGMTIGGVLLAILILPALVTWLFISRSVVRPIQVIIGKIRDIAEDRADLNERLDDSANDEMGGLASWFNVLMVKLSDILTEVKTYMYIVNAVPDPIFTVDDNMKILVANEATARFGGKDLKDIKGTSCRDIFNTALCGTRDCPIQKCKERDGHYEGDVIQIAKDGREISIKPTSDVLRDASGRIIGRMEVARNVTELVEKERGIQTNLERISEVNDRIMVVAAAIAESSATLLDQVSEAASGAQQQKARAMETATAMEEMNATVIEVASNAANAASRADETRSRADDGATVVERAVEAMSEVRARSLELRGNMENLGELAEGIGKVLGVITDIADQTNLLALNAAIEAARAGDAGRGFAVVADEVRKLAEKTMTATKEVDEAIQAIQNGTRDNAESVSASDKAVERATQLVNESGQALEAIRALVDSSADQVRAIATAAEQQSATSDEISNSVGEVSRVAESTADGMDTARTEVRRMAELAEDLRRISSN</sequence>
<dbReference type="PROSITE" id="PS50113">
    <property type="entry name" value="PAC"/>
    <property type="match status" value="1"/>
</dbReference>
<dbReference type="STRING" id="643562.Daes_0927"/>
<feature type="domain" description="Methyl-accepting transducer" evidence="12">
    <location>
        <begin position="540"/>
        <end position="776"/>
    </location>
</feature>
<keyword evidence="5" id="KW-0418">Kinase</keyword>
<dbReference type="GO" id="GO:0000160">
    <property type="term" value="P:phosphorelay signal transduction system"/>
    <property type="evidence" value="ECO:0007669"/>
    <property type="project" value="UniProtKB-KW"/>
</dbReference>
<evidence type="ECO:0000259" key="12">
    <source>
        <dbReference type="PROSITE" id="PS50111"/>
    </source>
</evidence>
<dbReference type="PROSITE" id="PS50885">
    <property type="entry name" value="HAMP"/>
    <property type="match status" value="1"/>
</dbReference>
<evidence type="ECO:0000313" key="16">
    <source>
        <dbReference type="EMBL" id="ADU61944.1"/>
    </source>
</evidence>
<dbReference type="GO" id="GO:0005524">
    <property type="term" value="F:ATP binding"/>
    <property type="evidence" value="ECO:0007669"/>
    <property type="project" value="UniProtKB-KW"/>
</dbReference>
<reference evidence="17" key="1">
    <citation type="submission" date="2010-12" db="EMBL/GenBank/DDBJ databases">
        <title>Complete sequence of Desulfovibrio aespoeensis Aspo-2.</title>
        <authorList>
            <consortium name="US DOE Joint Genome Institute"/>
            <person name="Lucas S."/>
            <person name="Copeland A."/>
            <person name="Lapidus A."/>
            <person name="Cheng J.-F."/>
            <person name="Goodwin L."/>
            <person name="Pitluck S."/>
            <person name="Chertkov O."/>
            <person name="Misra M."/>
            <person name="Detter J.C."/>
            <person name="Han C."/>
            <person name="Tapia R."/>
            <person name="Land M."/>
            <person name="Hauser L."/>
            <person name="Kyrpides N."/>
            <person name="Ivanova N."/>
            <person name="Ovchinnikova G."/>
            <person name="Pedersen K."/>
            <person name="Jagevall S."/>
            <person name="Hazen T."/>
            <person name="Woyke T."/>
        </authorList>
    </citation>
    <scope>NUCLEOTIDE SEQUENCE [LARGE SCALE GENOMIC DNA]</scope>
    <source>
        <strain evidence="17">ATCC 700646 / DSM 10631 / Aspo-2</strain>
    </source>
</reference>
<dbReference type="Pfam" id="PF00015">
    <property type="entry name" value="MCPsignal"/>
    <property type="match status" value="1"/>
</dbReference>
<proteinExistence type="inferred from homology"/>
<dbReference type="PROSITE" id="PS50111">
    <property type="entry name" value="CHEMOTAXIS_TRANSDUC_2"/>
    <property type="match status" value="1"/>
</dbReference>
<dbReference type="Pfam" id="PF00672">
    <property type="entry name" value="HAMP"/>
    <property type="match status" value="1"/>
</dbReference>
<dbReference type="GO" id="GO:0016301">
    <property type="term" value="F:kinase activity"/>
    <property type="evidence" value="ECO:0007669"/>
    <property type="project" value="UniProtKB-KW"/>
</dbReference>
<organism evidence="16 17">
    <name type="scientific">Pseudodesulfovibrio aespoeensis (strain ATCC 700646 / DSM 10631 / Aspo-2)</name>
    <name type="common">Desulfovibrio aespoeensis</name>
    <dbReference type="NCBI Taxonomy" id="643562"/>
    <lineage>
        <taxon>Bacteria</taxon>
        <taxon>Pseudomonadati</taxon>
        <taxon>Thermodesulfobacteriota</taxon>
        <taxon>Desulfovibrionia</taxon>
        <taxon>Desulfovibrionales</taxon>
        <taxon>Desulfovibrionaceae</taxon>
    </lineage>
</organism>
<evidence type="ECO:0000256" key="7">
    <source>
        <dbReference type="ARBA" id="ARBA00023012"/>
    </source>
</evidence>
<dbReference type="Gene3D" id="6.10.340.10">
    <property type="match status" value="1"/>
</dbReference>
<dbReference type="Pfam" id="PF14827">
    <property type="entry name" value="dCache_3"/>
    <property type="match status" value="1"/>
</dbReference>
<dbReference type="Proteomes" id="UP000002191">
    <property type="component" value="Chromosome"/>
</dbReference>
<dbReference type="eggNOG" id="COG0840">
    <property type="taxonomic scope" value="Bacteria"/>
</dbReference>
<evidence type="ECO:0000256" key="2">
    <source>
        <dbReference type="ARBA" id="ARBA00022553"/>
    </source>
</evidence>
<feature type="domain" description="PAS" evidence="13">
    <location>
        <begin position="400"/>
        <end position="446"/>
    </location>
</feature>
<evidence type="ECO:0000256" key="10">
    <source>
        <dbReference type="PROSITE-ProRule" id="PRU00284"/>
    </source>
</evidence>
<dbReference type="PROSITE" id="PS50112">
    <property type="entry name" value="PAS"/>
    <property type="match status" value="1"/>
</dbReference>
<dbReference type="AlphaFoldDB" id="E6VS11"/>
<evidence type="ECO:0000256" key="11">
    <source>
        <dbReference type="SAM" id="MobiDB-lite"/>
    </source>
</evidence>
<dbReference type="SUPFAM" id="SSF55785">
    <property type="entry name" value="PYP-like sensor domain (PAS domain)"/>
    <property type="match status" value="1"/>
</dbReference>
<protein>
    <submittedName>
        <fullName evidence="16">PAS sensor protein</fullName>
    </submittedName>
</protein>
<dbReference type="CDD" id="cd00130">
    <property type="entry name" value="PAS"/>
    <property type="match status" value="1"/>
</dbReference>
<evidence type="ECO:0000259" key="13">
    <source>
        <dbReference type="PROSITE" id="PS50112"/>
    </source>
</evidence>
<evidence type="ECO:0000256" key="3">
    <source>
        <dbReference type="ARBA" id="ARBA00022679"/>
    </source>
</evidence>
<keyword evidence="4" id="KW-0547">Nucleotide-binding</keyword>